<accession>A0A371E421</accession>
<gene>
    <name evidence="1" type="ORF">CR513_61040</name>
</gene>
<organism evidence="1 2">
    <name type="scientific">Mucuna pruriens</name>
    <name type="common">Velvet bean</name>
    <name type="synonym">Dolichos pruriens</name>
    <dbReference type="NCBI Taxonomy" id="157652"/>
    <lineage>
        <taxon>Eukaryota</taxon>
        <taxon>Viridiplantae</taxon>
        <taxon>Streptophyta</taxon>
        <taxon>Embryophyta</taxon>
        <taxon>Tracheophyta</taxon>
        <taxon>Spermatophyta</taxon>
        <taxon>Magnoliopsida</taxon>
        <taxon>eudicotyledons</taxon>
        <taxon>Gunneridae</taxon>
        <taxon>Pentapetalae</taxon>
        <taxon>rosids</taxon>
        <taxon>fabids</taxon>
        <taxon>Fabales</taxon>
        <taxon>Fabaceae</taxon>
        <taxon>Papilionoideae</taxon>
        <taxon>50 kb inversion clade</taxon>
        <taxon>NPAAA clade</taxon>
        <taxon>indigoferoid/millettioid clade</taxon>
        <taxon>Phaseoleae</taxon>
        <taxon>Mucuna</taxon>
    </lineage>
</organism>
<keyword evidence="2" id="KW-1185">Reference proteome</keyword>
<name>A0A371E421_MUCPR</name>
<evidence type="ECO:0000313" key="2">
    <source>
        <dbReference type="Proteomes" id="UP000257109"/>
    </source>
</evidence>
<dbReference type="AlphaFoldDB" id="A0A371E421"/>
<evidence type="ECO:0000313" key="1">
    <source>
        <dbReference type="EMBL" id="RDX60791.1"/>
    </source>
</evidence>
<protein>
    <submittedName>
        <fullName evidence="1">Uncharacterized protein</fullName>
    </submittedName>
</protein>
<dbReference type="EMBL" id="QJKJ01016576">
    <property type="protein sequence ID" value="RDX60791.1"/>
    <property type="molecule type" value="Genomic_DNA"/>
</dbReference>
<sequence length="141" mass="16430">MLHKCSYHDFTRGQLIKIFYNDIFYSTCPLRTTFSFYLQAMWAPSYKGKDCQMGNFFTKAVEETIFIFQCQINPYSSRYNLEPKKGNKSHHIQEWKGVEGIEKQVTPPKDEAPTKEIPTYVINKCKDVITPEKVSAISLKD</sequence>
<reference evidence="1" key="1">
    <citation type="submission" date="2018-05" db="EMBL/GenBank/DDBJ databases">
        <title>Draft genome of Mucuna pruriens seed.</title>
        <authorList>
            <person name="Nnadi N.E."/>
            <person name="Vos R."/>
            <person name="Hasami M.H."/>
            <person name="Devisetty U.K."/>
            <person name="Aguiy J.C."/>
        </authorList>
    </citation>
    <scope>NUCLEOTIDE SEQUENCE [LARGE SCALE GENOMIC DNA]</scope>
    <source>
        <strain evidence="1">JCA_2017</strain>
    </source>
</reference>
<dbReference type="Proteomes" id="UP000257109">
    <property type="component" value="Unassembled WGS sequence"/>
</dbReference>
<comment type="caution">
    <text evidence="1">The sequence shown here is derived from an EMBL/GenBank/DDBJ whole genome shotgun (WGS) entry which is preliminary data.</text>
</comment>
<feature type="non-terminal residue" evidence="1">
    <location>
        <position position="1"/>
    </location>
</feature>
<proteinExistence type="predicted"/>